<evidence type="ECO:0000313" key="1">
    <source>
        <dbReference type="EMBL" id="QKI32013.1"/>
    </source>
</evidence>
<proteinExistence type="predicted"/>
<sequence length="106" mass="12142">MWRIIPYEERKVGFKLRRSLTLRSEFERRLGVIGNLYRIFSKPGRCLTASIRLLVTLGPHTDGSLHFVIRNEQAVSQIVKRLVKSSSFLGTLSLHLFGLVILSPYS</sequence>
<dbReference type="EMBL" id="MT076284">
    <property type="protein sequence ID" value="QKI32013.1"/>
    <property type="molecule type" value="Genomic_DNA"/>
</dbReference>
<geneLocation type="mitochondrion" evidence="1"/>
<dbReference type="AlphaFoldDB" id="A0A6M8PL32"/>
<accession>A0A6M8PL32</accession>
<name>A0A6M8PL32_9MAGN</name>
<gene>
    <name evidence="1" type="primary">orf106a</name>
</gene>
<organism evidence="1">
    <name type="scientific">Ombrophytum subterraneum</name>
    <dbReference type="NCBI Taxonomy" id="50155"/>
    <lineage>
        <taxon>Eukaryota</taxon>
        <taxon>Viridiplantae</taxon>
        <taxon>Streptophyta</taxon>
        <taxon>Embryophyta</taxon>
        <taxon>Tracheophyta</taxon>
        <taxon>Spermatophyta</taxon>
        <taxon>Magnoliopsida</taxon>
        <taxon>eudicotyledons</taxon>
        <taxon>Gunneridae</taxon>
        <taxon>Pentapetalae</taxon>
        <taxon>Santalales</taxon>
        <taxon>Balanophoraceae</taxon>
        <taxon>Ombrophytum</taxon>
    </lineage>
</organism>
<keyword evidence="1" id="KW-0496">Mitochondrion</keyword>
<reference evidence="1" key="1">
    <citation type="journal article" date="2020" name="Plant Mol. Biol.">
        <title>Multichromosomal structure and foreign tracts in the Ombrophytum subterraneum (Balanophoraceae) mitochondrial genome.</title>
        <authorList>
            <person name="Roulet M.E."/>
            <person name="Garcia L.E."/>
            <person name="Gandini C.L."/>
            <person name="Sato H."/>
            <person name="Ponce G."/>
            <person name="Sanchez-Puerta M.V."/>
        </authorList>
    </citation>
    <scope>NUCLEOTIDE SEQUENCE</scope>
    <source>
        <tissue evidence="1">Tuber</tissue>
    </source>
</reference>
<protein>
    <submittedName>
        <fullName evidence="1">Uncharacterized protein</fullName>
    </submittedName>
</protein>